<proteinExistence type="predicted"/>
<accession>A0A8T0DQT3</accession>
<dbReference type="Proteomes" id="UP000699462">
    <property type="component" value="Unassembled WGS sequence"/>
</dbReference>
<feature type="region of interest" description="Disordered" evidence="1">
    <location>
        <begin position="62"/>
        <end position="85"/>
    </location>
</feature>
<feature type="compositionally biased region" description="Basic and acidic residues" evidence="1">
    <location>
        <begin position="69"/>
        <end position="85"/>
    </location>
</feature>
<evidence type="ECO:0000256" key="1">
    <source>
        <dbReference type="SAM" id="MobiDB-lite"/>
    </source>
</evidence>
<protein>
    <submittedName>
        <fullName evidence="2">Uncharacterized protein</fullName>
    </submittedName>
</protein>
<organism evidence="2 3">
    <name type="scientific">Paragonimus westermani</name>
    <dbReference type="NCBI Taxonomy" id="34504"/>
    <lineage>
        <taxon>Eukaryota</taxon>
        <taxon>Metazoa</taxon>
        <taxon>Spiralia</taxon>
        <taxon>Lophotrochozoa</taxon>
        <taxon>Platyhelminthes</taxon>
        <taxon>Trematoda</taxon>
        <taxon>Digenea</taxon>
        <taxon>Plagiorchiida</taxon>
        <taxon>Troglotremata</taxon>
        <taxon>Troglotrematidae</taxon>
        <taxon>Paragonimus</taxon>
    </lineage>
</organism>
<dbReference type="EMBL" id="JTDF01001375">
    <property type="protein sequence ID" value="KAF8570113.1"/>
    <property type="molecule type" value="Genomic_DNA"/>
</dbReference>
<dbReference type="AlphaFoldDB" id="A0A8T0DQT3"/>
<dbReference type="OrthoDB" id="6287407at2759"/>
<evidence type="ECO:0000313" key="2">
    <source>
        <dbReference type="EMBL" id="KAF8570113.1"/>
    </source>
</evidence>
<evidence type="ECO:0000313" key="3">
    <source>
        <dbReference type="Proteomes" id="UP000699462"/>
    </source>
</evidence>
<name>A0A8T0DQT3_9TREM</name>
<reference evidence="2 3" key="1">
    <citation type="submission" date="2019-07" db="EMBL/GenBank/DDBJ databases">
        <title>Annotation for the trematode Paragonimus westermani.</title>
        <authorList>
            <person name="Choi Y.-J."/>
        </authorList>
    </citation>
    <scope>NUCLEOTIDE SEQUENCE [LARGE SCALE GENOMIC DNA]</scope>
    <source>
        <strain evidence="2">180907_Pwestermani</strain>
    </source>
</reference>
<keyword evidence="3" id="KW-1185">Reference proteome</keyword>
<comment type="caution">
    <text evidence="2">The sequence shown here is derived from an EMBL/GenBank/DDBJ whole genome shotgun (WGS) entry which is preliminary data.</text>
</comment>
<sequence>MTLFKTTCDFRLQADNFVDICSDTSEKSYEHKDIGEVISNTAETEKNKEQFIISSKEQTIDASANQHKSWNERRTERRKRYKEERSHSRVLAANMELLTPVEEAMPFLEDECEPNDLQDVSQSLILENTQFQAFEDVMAAHQLCSRRESVQVTDLDERLQVASSCTTEPVMTR</sequence>
<gene>
    <name evidence="2" type="ORF">P879_00681</name>
</gene>